<evidence type="ECO:0000256" key="1">
    <source>
        <dbReference type="ARBA" id="ARBA00004123"/>
    </source>
</evidence>
<organism evidence="7 8">
    <name type="scientific">Lachancea fermentati</name>
    <name type="common">Zygosaccharomyces fermentati</name>
    <dbReference type="NCBI Taxonomy" id="4955"/>
    <lineage>
        <taxon>Eukaryota</taxon>
        <taxon>Fungi</taxon>
        <taxon>Dikarya</taxon>
        <taxon>Ascomycota</taxon>
        <taxon>Saccharomycotina</taxon>
        <taxon>Saccharomycetes</taxon>
        <taxon>Saccharomycetales</taxon>
        <taxon>Saccharomycetaceae</taxon>
        <taxon>Lachancea</taxon>
    </lineage>
</organism>
<reference evidence="8" key="1">
    <citation type="submission" date="2016-03" db="EMBL/GenBank/DDBJ databases">
        <authorList>
            <person name="Devillers H."/>
        </authorList>
    </citation>
    <scope>NUCLEOTIDE SEQUENCE [LARGE SCALE GENOMIC DNA]</scope>
</reference>
<evidence type="ECO:0000256" key="3">
    <source>
        <dbReference type="ARBA" id="ARBA00022454"/>
    </source>
</evidence>
<dbReference type="OMA" id="MRLMFNE"/>
<dbReference type="PROSITE" id="PS50815">
    <property type="entry name" value="HORMA"/>
    <property type="match status" value="1"/>
</dbReference>
<keyword evidence="4" id="KW-0539">Nucleus</keyword>
<gene>
    <name evidence="7" type="ORF">LAFE_0B04368G</name>
</gene>
<dbReference type="GO" id="GO:0051598">
    <property type="term" value="P:meiotic recombination checkpoint signaling"/>
    <property type="evidence" value="ECO:0007669"/>
    <property type="project" value="TreeGrafter"/>
</dbReference>
<dbReference type="GO" id="GO:0005694">
    <property type="term" value="C:chromosome"/>
    <property type="evidence" value="ECO:0007669"/>
    <property type="project" value="UniProtKB-SubCell"/>
</dbReference>
<evidence type="ECO:0000313" key="8">
    <source>
        <dbReference type="Proteomes" id="UP000190831"/>
    </source>
</evidence>
<feature type="domain" description="HORMA" evidence="6">
    <location>
        <begin position="22"/>
        <end position="243"/>
    </location>
</feature>
<dbReference type="PANTHER" id="PTHR48225:SF7">
    <property type="entry name" value="MEIOSIS-SPECIFIC PROTEIN HOP1"/>
    <property type="match status" value="1"/>
</dbReference>
<protein>
    <submittedName>
        <fullName evidence="7">LAFE_0B04368g1_1</fullName>
    </submittedName>
</protein>
<sequence>MSTLQQVKPKNEVKTSTALTCEQSQRLVQTMLTMSFGCLSFLRGLFPDDNFVDQRFVPEKVDRNYRKDKSSANANSIKIKTLVRGKTAEADLFLDWLEKGVFQSIKLKYLKALSLGIFIDENAPTDLLENYIFGFSYDEGGNVSMQVNDENEQISLLDSRKVVQQLMRRFIIITQSLEPLPEKRYLTMRLMFNESAPSEYQPHLFRDATNDAATTIKIPESADLETYSVGSLDTKYHKVSLKVLSVIETAANRKEEIMRNLDPFDLIDNHNFQERVISGHLEPNVSSFAASQTTSMLQGFLKTSPLCATQAQFMDDSSTHDCECGVSDPTPLSKTLYCARCGKRVHRLCYGNFRGSNIPNCISCLGVSSMTNSFELKVMMMLRRIYRFMTKKPAFPKSVTALYEVLLGKDFDSNGVEQVNMALSILFADKVFELSDERKKGSSTNAFLKCSNYIDIDHGGILAGNAGVLTCNTRKVWTFVHNSPHVQNCYSMVLIQTEAELVDALKSVKNSIASIRSVNDPNDDSYAFSNIQMDSLKISDDTQESLSTGKRQFANMDEFTCNEEDGQSIETQTMNDSYSNKIRKVSVSKKTLRSVW</sequence>
<evidence type="ECO:0000313" key="7">
    <source>
        <dbReference type="EMBL" id="SCV99872.1"/>
    </source>
</evidence>
<dbReference type="Pfam" id="PF02301">
    <property type="entry name" value="HORMA"/>
    <property type="match status" value="1"/>
</dbReference>
<dbReference type="Gene3D" id="3.30.900.10">
    <property type="entry name" value="HORMA domain"/>
    <property type="match status" value="1"/>
</dbReference>
<dbReference type="InterPro" id="IPR051294">
    <property type="entry name" value="HORMA_MeioticProgression"/>
</dbReference>
<evidence type="ECO:0000259" key="6">
    <source>
        <dbReference type="PROSITE" id="PS50815"/>
    </source>
</evidence>
<dbReference type="OrthoDB" id="1928087at2759"/>
<dbReference type="STRING" id="4955.A0A1G4M864"/>
<dbReference type="EMBL" id="LT598489">
    <property type="protein sequence ID" value="SCV99872.1"/>
    <property type="molecule type" value="Genomic_DNA"/>
</dbReference>
<dbReference type="GO" id="GO:0007130">
    <property type="term" value="P:synaptonemal complex assembly"/>
    <property type="evidence" value="ECO:0007669"/>
    <property type="project" value="TreeGrafter"/>
</dbReference>
<dbReference type="InterPro" id="IPR003511">
    <property type="entry name" value="HORMA_dom"/>
</dbReference>
<dbReference type="PANTHER" id="PTHR48225">
    <property type="entry name" value="HORMA DOMAIN-CONTAINING PROTEIN 1"/>
    <property type="match status" value="1"/>
</dbReference>
<keyword evidence="5" id="KW-0469">Meiosis</keyword>
<dbReference type="InterPro" id="IPR036570">
    <property type="entry name" value="HORMA_dom_sf"/>
</dbReference>
<dbReference type="AlphaFoldDB" id="A0A1G4M864"/>
<evidence type="ECO:0000256" key="5">
    <source>
        <dbReference type="ARBA" id="ARBA00023254"/>
    </source>
</evidence>
<proteinExistence type="predicted"/>
<dbReference type="GO" id="GO:0005634">
    <property type="term" value="C:nucleus"/>
    <property type="evidence" value="ECO:0007669"/>
    <property type="project" value="UniProtKB-SubCell"/>
</dbReference>
<keyword evidence="8" id="KW-1185">Reference proteome</keyword>
<dbReference type="SUPFAM" id="SSF56019">
    <property type="entry name" value="The spindle assembly checkpoint protein mad2"/>
    <property type="match status" value="1"/>
</dbReference>
<evidence type="ECO:0000256" key="4">
    <source>
        <dbReference type="ARBA" id="ARBA00023242"/>
    </source>
</evidence>
<accession>A0A1G4M864</accession>
<name>A0A1G4M864_LACFM</name>
<evidence type="ECO:0000256" key="2">
    <source>
        <dbReference type="ARBA" id="ARBA00004286"/>
    </source>
</evidence>
<comment type="subcellular location">
    <subcellularLocation>
        <location evidence="2">Chromosome</location>
    </subcellularLocation>
    <subcellularLocation>
        <location evidence="1">Nucleus</location>
    </subcellularLocation>
</comment>
<keyword evidence="3" id="KW-0158">Chromosome</keyword>
<dbReference type="Proteomes" id="UP000190831">
    <property type="component" value="Chromosome B"/>
</dbReference>